<dbReference type="AlphaFoldDB" id="A0A0B6Z532"/>
<feature type="region of interest" description="Disordered" evidence="1">
    <location>
        <begin position="1"/>
        <end position="35"/>
    </location>
</feature>
<organism evidence="2">
    <name type="scientific">Arion vulgaris</name>
    <dbReference type="NCBI Taxonomy" id="1028688"/>
    <lineage>
        <taxon>Eukaryota</taxon>
        <taxon>Metazoa</taxon>
        <taxon>Spiralia</taxon>
        <taxon>Lophotrochozoa</taxon>
        <taxon>Mollusca</taxon>
        <taxon>Gastropoda</taxon>
        <taxon>Heterobranchia</taxon>
        <taxon>Euthyneura</taxon>
        <taxon>Panpulmonata</taxon>
        <taxon>Eupulmonata</taxon>
        <taxon>Stylommatophora</taxon>
        <taxon>Helicina</taxon>
        <taxon>Arionoidea</taxon>
        <taxon>Arionidae</taxon>
        <taxon>Arion</taxon>
    </lineage>
</organism>
<sequence length="74" mass="8464">NEVIGDNVEVKAESVQERRSKTRKTMTVTKKKSEKIDHKMPNTNVASKLSDYIKAPLPVKARDDKEKEPKKKVN</sequence>
<feature type="non-terminal residue" evidence="2">
    <location>
        <position position="74"/>
    </location>
</feature>
<feature type="non-terminal residue" evidence="2">
    <location>
        <position position="1"/>
    </location>
</feature>
<name>A0A0B6Z532_9EUPU</name>
<gene>
    <name evidence="2" type="primary">ORF46250</name>
</gene>
<evidence type="ECO:0000313" key="2">
    <source>
        <dbReference type="EMBL" id="CEK62830.1"/>
    </source>
</evidence>
<protein>
    <submittedName>
        <fullName evidence="2">Uncharacterized protein</fullName>
    </submittedName>
</protein>
<proteinExistence type="predicted"/>
<feature type="compositionally biased region" description="Basic and acidic residues" evidence="1">
    <location>
        <begin position="8"/>
        <end position="19"/>
    </location>
</feature>
<dbReference type="EMBL" id="HACG01015965">
    <property type="protein sequence ID" value="CEK62830.1"/>
    <property type="molecule type" value="Transcribed_RNA"/>
</dbReference>
<evidence type="ECO:0000256" key="1">
    <source>
        <dbReference type="SAM" id="MobiDB-lite"/>
    </source>
</evidence>
<feature type="compositionally biased region" description="Basic residues" evidence="1">
    <location>
        <begin position="20"/>
        <end position="33"/>
    </location>
</feature>
<reference evidence="2" key="1">
    <citation type="submission" date="2014-12" db="EMBL/GenBank/DDBJ databases">
        <title>Insight into the proteome of Arion vulgaris.</title>
        <authorList>
            <person name="Aradska J."/>
            <person name="Bulat T."/>
            <person name="Smidak R."/>
            <person name="Sarate P."/>
            <person name="Gangsoo J."/>
            <person name="Sialana F."/>
            <person name="Bilban M."/>
            <person name="Lubec G."/>
        </authorList>
    </citation>
    <scope>NUCLEOTIDE SEQUENCE</scope>
    <source>
        <tissue evidence="2">Skin</tissue>
    </source>
</reference>
<accession>A0A0B6Z532</accession>